<feature type="domain" description="PTS EIIA type-2" evidence="1">
    <location>
        <begin position="6"/>
        <end position="152"/>
    </location>
</feature>
<dbReference type="PANTHER" id="PTHR47738:SF1">
    <property type="entry name" value="NITROGEN REGULATORY PROTEIN"/>
    <property type="match status" value="1"/>
</dbReference>
<organism evidence="2 3">
    <name type="scientific">Rodentibacter caecimuris</name>
    <dbReference type="NCBI Taxonomy" id="1796644"/>
    <lineage>
        <taxon>Bacteria</taxon>
        <taxon>Pseudomonadati</taxon>
        <taxon>Pseudomonadota</taxon>
        <taxon>Gammaproteobacteria</taxon>
        <taxon>Pasteurellales</taxon>
        <taxon>Pasteurellaceae</taxon>
        <taxon>Rodentibacter</taxon>
    </lineage>
</organism>
<dbReference type="InterPro" id="IPR051541">
    <property type="entry name" value="PTS_SugarTrans_NitroReg"/>
</dbReference>
<dbReference type="InterPro" id="IPR002178">
    <property type="entry name" value="PTS_EIIA_type-2_dom"/>
</dbReference>
<sequence length="161" mass="17677">MKLTELLTTPEHIRQGVVFSSKKRLFESIAAFIVSELSCDKGEQACFECLFNREKLGNSGLGNGIAMPKGKLPKGIDKPIAIFMQLDSPIDYDAADGKPVDLVFALLIPGEQCSQYIPVLSSVSEKLTDKNLIKQLRAAQSAAEIWQIFQATDSIESIKET</sequence>
<reference evidence="2 3" key="1">
    <citation type="submission" date="2016-10" db="EMBL/GenBank/DDBJ databases">
        <title>Rodentibacter gen. nov. and new species.</title>
        <authorList>
            <person name="Christensen H."/>
        </authorList>
    </citation>
    <scope>NUCLEOTIDE SEQUENCE [LARGE SCALE GENOMIC DNA]</scope>
    <source>
        <strain evidence="2 3">1998236014</strain>
    </source>
</reference>
<dbReference type="PROSITE" id="PS51094">
    <property type="entry name" value="PTS_EIIA_TYPE_2"/>
    <property type="match status" value="1"/>
</dbReference>
<dbReference type="PANTHER" id="PTHR47738">
    <property type="entry name" value="PTS SYSTEM FRUCTOSE-LIKE EIIA COMPONENT-RELATED"/>
    <property type="match status" value="1"/>
</dbReference>
<dbReference type="InterPro" id="IPR016152">
    <property type="entry name" value="PTrfase/Anion_transptr"/>
</dbReference>
<protein>
    <submittedName>
        <fullName evidence="2">PTS IIA-like nitrogen-regulatory protein PtsN</fullName>
    </submittedName>
</protein>
<evidence type="ECO:0000259" key="1">
    <source>
        <dbReference type="PROSITE" id="PS51094"/>
    </source>
</evidence>
<evidence type="ECO:0000313" key="2">
    <source>
        <dbReference type="EMBL" id="OOF71205.1"/>
    </source>
</evidence>
<dbReference type="SUPFAM" id="SSF55804">
    <property type="entry name" value="Phoshotransferase/anion transport protein"/>
    <property type="match status" value="1"/>
</dbReference>
<dbReference type="Pfam" id="PF00359">
    <property type="entry name" value="PTS_EIIA_2"/>
    <property type="match status" value="1"/>
</dbReference>
<dbReference type="NCBIfam" id="TIGR01419">
    <property type="entry name" value="nitro_reg_IIA"/>
    <property type="match status" value="1"/>
</dbReference>
<keyword evidence="3" id="KW-1185">Reference proteome</keyword>
<proteinExistence type="predicted"/>
<accession>A0ABX3L0X9</accession>
<name>A0ABX3L0X9_9PAST</name>
<evidence type="ECO:0000313" key="3">
    <source>
        <dbReference type="Proteomes" id="UP000188820"/>
    </source>
</evidence>
<dbReference type="InterPro" id="IPR006320">
    <property type="entry name" value="PTS_Nitro_regul"/>
</dbReference>
<dbReference type="EMBL" id="MLAA01000004">
    <property type="protein sequence ID" value="OOF71205.1"/>
    <property type="molecule type" value="Genomic_DNA"/>
</dbReference>
<dbReference type="CDD" id="cd00211">
    <property type="entry name" value="PTS_IIA_fru"/>
    <property type="match status" value="1"/>
</dbReference>
<dbReference type="Proteomes" id="UP000188820">
    <property type="component" value="Unassembled WGS sequence"/>
</dbReference>
<comment type="caution">
    <text evidence="2">The sequence shown here is derived from an EMBL/GenBank/DDBJ whole genome shotgun (WGS) entry which is preliminary data.</text>
</comment>
<dbReference type="Gene3D" id="3.40.930.10">
    <property type="entry name" value="Mannitol-specific EII, Chain A"/>
    <property type="match status" value="1"/>
</dbReference>
<gene>
    <name evidence="2" type="ORF">BKG89_01085</name>
</gene>
<dbReference type="RefSeq" id="WP_077462414.1">
    <property type="nucleotide sequence ID" value="NZ_MLAA01000004.1"/>
</dbReference>